<proteinExistence type="predicted"/>
<feature type="domain" description="25S rRNA (uridine-N(3))-methyltransferase BMT5-like" evidence="2">
    <location>
        <begin position="491"/>
        <end position="656"/>
    </location>
</feature>
<evidence type="ECO:0000313" key="3">
    <source>
        <dbReference type="EMBL" id="OAY63122.1"/>
    </source>
</evidence>
<protein>
    <recommendedName>
        <fullName evidence="2">25S rRNA (uridine-N(3))-methyltransferase BMT5-like domain-containing protein</fullName>
    </recommendedName>
</protein>
<dbReference type="InterPro" id="IPR019446">
    <property type="entry name" value="BMT5-like"/>
</dbReference>
<dbReference type="EMBL" id="LSRQ01008386">
    <property type="protein sequence ID" value="OAY63122.1"/>
    <property type="molecule type" value="Genomic_DNA"/>
</dbReference>
<accession>A0A199UE25</accession>
<feature type="domain" description="25S rRNA (uridine-N(3))-methyltransferase BMT5-like" evidence="2">
    <location>
        <begin position="65"/>
        <end position="230"/>
    </location>
</feature>
<name>A0A199UE25_ANACO</name>
<evidence type="ECO:0000256" key="1">
    <source>
        <dbReference type="SAM" id="MobiDB-lite"/>
    </source>
</evidence>
<organism evidence="3 4">
    <name type="scientific">Ananas comosus</name>
    <name type="common">Pineapple</name>
    <name type="synonym">Ananas ananas</name>
    <dbReference type="NCBI Taxonomy" id="4615"/>
    <lineage>
        <taxon>Eukaryota</taxon>
        <taxon>Viridiplantae</taxon>
        <taxon>Streptophyta</taxon>
        <taxon>Embryophyta</taxon>
        <taxon>Tracheophyta</taxon>
        <taxon>Spermatophyta</taxon>
        <taxon>Magnoliopsida</taxon>
        <taxon>Liliopsida</taxon>
        <taxon>Poales</taxon>
        <taxon>Bromeliaceae</taxon>
        <taxon>Bromelioideae</taxon>
        <taxon>Ananas</taxon>
    </lineage>
</organism>
<feature type="compositionally biased region" description="Acidic residues" evidence="1">
    <location>
        <begin position="461"/>
        <end position="475"/>
    </location>
</feature>
<sequence>YLYHPVLSIARTSLPRSVFVPLPCIVLSISFQGRKRRVEERERERERRKKRALMAGHYSSVQRILLVGEGDFSFSLSLATYFGSASNIVATSLDLHDDLVKKYSKAQSNLNSLRERGATVLHGVDATTMKLHTHLKKWKFDRIVFNFPHAGFKGKEDDPRVIDLHRSLLMGFLSNASHMLLPYGEVHISHKTTDPYKRWHLEELASMASLLLVECSDFRIGDYPGYNNKRGDGSFCDEPFPLGECSTFRFSLVPSIEAPSLDLNNLENIRRLNCLPTVAQHGYNMEGRPQSNFLINVDSIRGPITFEPRIRTTSGSLQMTELNLSNAHRGFGISNLHFGRPAQDSLGRTYELHMNEASGRTVSLDEQYQDYVRRTCGLYTNEAPGRAALHDIQYQDSLPIYMNEAPGRNLTYDVQHQINAHQGNEGFKRERERERESEEKKKRALMAVVAEIGEETKKEEEGEGGEEEEEEEEEEERVRWAGHYSSAQQILLVGEGDFSFSLSLATSFGSASNIVATSLDSRDDLVKKYNKAQSNLNSLREMGATVLHGVNAKKMKLHTDLKMRKFDRIVFNFPHAGFKGKEDNPQVINLHRSLVMGFLRNASHMLRPYGQVHISHKTGGPFKRWDLKELASKASLLLVECSDFRIGDYPGYNNKRGDGLFCDEPFPLGECSTFKFRIGETCKKKKAFKKRFSLVPSIEAPSLDLNNLENIRRLNCLPSVAQHGYNMEGRPQSNFLINVDSIRGTITFGPRIRTTSGSLQMTELNLSNAHRGFGISNLHFGRPVQDSLGRTYELQMNEASGRTVSHDVQYQDYVRRTYGLYTNEAPGRAALHDVQYQDSLRMNEAPGRTLPFNVQHQIPEFNLSNAHQGFVDVGRAVQSFPSRGYDLYVNEPPGRTLPYNVQHQIPEFNLSNHHQGFVDVGRAVQSFPSRGYDLYMNEPPERTVLQEKLREQALYRKASL</sequence>
<feature type="compositionally biased region" description="Basic and acidic residues" evidence="1">
    <location>
        <begin position="426"/>
        <end position="441"/>
    </location>
</feature>
<dbReference type="GO" id="GO:0070042">
    <property type="term" value="F:rRNA (uridine-N3-)-methyltransferase activity"/>
    <property type="evidence" value="ECO:0007669"/>
    <property type="project" value="InterPro"/>
</dbReference>
<gene>
    <name evidence="3" type="ORF">ACMD2_15423</name>
</gene>
<feature type="non-terminal residue" evidence="3">
    <location>
        <position position="1"/>
    </location>
</feature>
<dbReference type="GO" id="GO:0005737">
    <property type="term" value="C:cytoplasm"/>
    <property type="evidence" value="ECO:0007669"/>
    <property type="project" value="TreeGrafter"/>
</dbReference>
<dbReference type="GO" id="GO:0070475">
    <property type="term" value="P:rRNA base methylation"/>
    <property type="evidence" value="ECO:0007669"/>
    <property type="project" value="InterPro"/>
</dbReference>
<dbReference type="FunFam" id="3.40.50.150:FF:000440">
    <property type="entry name" value="Os09g0479300 protein"/>
    <property type="match status" value="2"/>
</dbReference>
<dbReference type="Proteomes" id="UP000092600">
    <property type="component" value="Unassembled WGS sequence"/>
</dbReference>
<dbReference type="AlphaFoldDB" id="A0A199UE25"/>
<reference evidence="3 4" key="1">
    <citation type="journal article" date="2016" name="DNA Res.">
        <title>The draft genome of MD-2 pineapple using hybrid error correction of long reads.</title>
        <authorList>
            <person name="Redwan R.M."/>
            <person name="Saidin A."/>
            <person name="Kumar S.V."/>
        </authorList>
    </citation>
    <scope>NUCLEOTIDE SEQUENCE [LARGE SCALE GENOMIC DNA]</scope>
    <source>
        <strain evidence="4">cv. MD2</strain>
        <tissue evidence="3">Leaf</tissue>
    </source>
</reference>
<comment type="caution">
    <text evidence="3">The sequence shown here is derived from an EMBL/GenBank/DDBJ whole genome shotgun (WGS) entry which is preliminary data.</text>
</comment>
<evidence type="ECO:0000259" key="2">
    <source>
        <dbReference type="Pfam" id="PF10354"/>
    </source>
</evidence>
<dbReference type="PANTHER" id="PTHR11538:SF26">
    <property type="entry name" value="FERREDOXIN-FOLD ANTICODON-BINDING DOMAIN-CONTAINING PROTEIN 1"/>
    <property type="match status" value="1"/>
</dbReference>
<dbReference type="PANTHER" id="PTHR11538">
    <property type="entry name" value="PHENYLALANYL-TRNA SYNTHETASE"/>
    <property type="match status" value="1"/>
</dbReference>
<dbReference type="STRING" id="4615.A0A199UE25"/>
<dbReference type="Pfam" id="PF10354">
    <property type="entry name" value="BMT5-like"/>
    <property type="match status" value="2"/>
</dbReference>
<feature type="region of interest" description="Disordered" evidence="1">
    <location>
        <begin position="421"/>
        <end position="479"/>
    </location>
</feature>
<evidence type="ECO:0000313" key="4">
    <source>
        <dbReference type="Proteomes" id="UP000092600"/>
    </source>
</evidence>